<dbReference type="InParanoid" id="A0A2S8SPI7"/>
<feature type="compositionally biased region" description="Polar residues" evidence="1">
    <location>
        <begin position="207"/>
        <end position="244"/>
    </location>
</feature>
<dbReference type="SUPFAM" id="SSF52833">
    <property type="entry name" value="Thioredoxin-like"/>
    <property type="match status" value="1"/>
</dbReference>
<proteinExistence type="predicted"/>
<reference evidence="2 3" key="1">
    <citation type="journal article" date="2018" name="Syst. Appl. Microbiol.">
        <title>Abditibacterium utsteinense sp. nov., the first cultivated member of candidate phylum FBP, isolated from ice-free Antarctic soil samples.</title>
        <authorList>
            <person name="Tahon G."/>
            <person name="Tytgat B."/>
            <person name="Lebbe L."/>
            <person name="Carlier A."/>
            <person name="Willems A."/>
        </authorList>
    </citation>
    <scope>NUCLEOTIDE SEQUENCE [LARGE SCALE GENOMIC DNA]</scope>
    <source>
        <strain evidence="2 3">LMG 29911</strain>
    </source>
</reference>
<dbReference type="OrthoDB" id="9790194at2"/>
<organism evidence="2 3">
    <name type="scientific">Abditibacterium utsteinense</name>
    <dbReference type="NCBI Taxonomy" id="1960156"/>
    <lineage>
        <taxon>Bacteria</taxon>
        <taxon>Pseudomonadati</taxon>
        <taxon>Abditibacteriota</taxon>
        <taxon>Abditibacteriia</taxon>
        <taxon>Abditibacteriales</taxon>
        <taxon>Abditibacteriaceae</taxon>
        <taxon>Abditibacterium</taxon>
    </lineage>
</organism>
<dbReference type="Proteomes" id="UP000237684">
    <property type="component" value="Unassembled WGS sequence"/>
</dbReference>
<name>A0A2S8SPI7_9BACT</name>
<evidence type="ECO:0000256" key="1">
    <source>
        <dbReference type="SAM" id="MobiDB-lite"/>
    </source>
</evidence>
<dbReference type="EMBL" id="NIGF01000024">
    <property type="protein sequence ID" value="PQV62715.1"/>
    <property type="molecule type" value="Genomic_DNA"/>
</dbReference>
<dbReference type="Gene3D" id="3.40.30.10">
    <property type="entry name" value="Glutaredoxin"/>
    <property type="match status" value="1"/>
</dbReference>
<gene>
    <name evidence="2" type="ORF">B1R32_12431</name>
</gene>
<comment type="caution">
    <text evidence="2">The sequence shown here is derived from an EMBL/GenBank/DDBJ whole genome shotgun (WGS) entry which is preliminary data.</text>
</comment>
<dbReference type="InterPro" id="IPR036249">
    <property type="entry name" value="Thioredoxin-like_sf"/>
</dbReference>
<sequence length="459" mass="50122">MALFNKWGNLGVANRPLLERTFDDLANAAAWQLERGDRKGATQSAQKLLSLELFDAAPQDAKTGRARTELSVYADDLQMPSKAVGFVMHRNGKEPAAASRLAQVWLAKLPAYIAGSATREEKLRVAEISQLLGTEVFALDAGRTQTIAEAVDSVRGSYGPGALVVLPQFVPTVEAAKRERVARQVEAFSNPREVGAPAANTPAANTSQSNAPTRLSRTAQELEDATTQGAPEAQPQISARTPTQKPAPKPVEMPLVPAVDFLMRSLRTGKKMRLSDFKGKTVILYFWDAFWMENHDVSPTPAEKLFAFSKRYDSQKVVFLLVDKNGGFREAVQNYQKLTDPTPDTGRDQRRGHGPRLYPQVAYSLEIGIPEAAGDTPPEQVVTEAALTFYTGSKNVSRSAMRVTVISPAGQVVGSVDFEEDLPASVFNANQLYLDSYRVYDLDEAALEDLLVRATGIQP</sequence>
<protein>
    <recommendedName>
        <fullName evidence="4">AhpC/TSA family protein</fullName>
    </recommendedName>
</protein>
<evidence type="ECO:0000313" key="2">
    <source>
        <dbReference type="EMBL" id="PQV62715.1"/>
    </source>
</evidence>
<feature type="compositionally biased region" description="Low complexity" evidence="1">
    <location>
        <begin position="196"/>
        <end position="206"/>
    </location>
</feature>
<accession>A0A2S8SPI7</accession>
<evidence type="ECO:0000313" key="3">
    <source>
        <dbReference type="Proteomes" id="UP000237684"/>
    </source>
</evidence>
<feature type="region of interest" description="Disordered" evidence="1">
    <location>
        <begin position="188"/>
        <end position="251"/>
    </location>
</feature>
<evidence type="ECO:0008006" key="4">
    <source>
        <dbReference type="Google" id="ProtNLM"/>
    </source>
</evidence>
<keyword evidence="3" id="KW-1185">Reference proteome</keyword>
<dbReference type="AlphaFoldDB" id="A0A2S8SPI7"/>